<dbReference type="GO" id="GO:0048306">
    <property type="term" value="F:calcium-dependent protein binding"/>
    <property type="evidence" value="ECO:0007669"/>
    <property type="project" value="TreeGrafter"/>
</dbReference>
<dbReference type="GO" id="GO:0048471">
    <property type="term" value="C:perinuclear region of cytoplasm"/>
    <property type="evidence" value="ECO:0007669"/>
    <property type="project" value="TreeGrafter"/>
</dbReference>
<evidence type="ECO:0000259" key="4">
    <source>
        <dbReference type="PROSITE" id="PS50222"/>
    </source>
</evidence>
<evidence type="ECO:0000256" key="3">
    <source>
        <dbReference type="ARBA" id="ARBA00022837"/>
    </source>
</evidence>
<dbReference type="SUPFAM" id="SSF47473">
    <property type="entry name" value="EF-hand"/>
    <property type="match status" value="1"/>
</dbReference>
<comment type="similarity">
    <text evidence="1">Belongs to the S-100 family.</text>
</comment>
<dbReference type="PROSITE" id="PS00018">
    <property type="entry name" value="EF_HAND_1"/>
    <property type="match status" value="1"/>
</dbReference>
<evidence type="ECO:0000256" key="2">
    <source>
        <dbReference type="ARBA" id="ARBA00022723"/>
    </source>
</evidence>
<name>A0A553PVA4_9TELE</name>
<dbReference type="PROSITE" id="PS50222">
    <property type="entry name" value="EF_HAND_2"/>
    <property type="match status" value="1"/>
</dbReference>
<protein>
    <recommendedName>
        <fullName evidence="4">EF-hand domain-containing protein</fullName>
    </recommendedName>
</protein>
<dbReference type="Proteomes" id="UP000316079">
    <property type="component" value="Unassembled WGS sequence"/>
</dbReference>
<dbReference type="InterPro" id="IPR001751">
    <property type="entry name" value="S100/CaBP7/8-like_CS"/>
</dbReference>
<dbReference type="InterPro" id="IPR018247">
    <property type="entry name" value="EF_Hand_1_Ca_BS"/>
</dbReference>
<dbReference type="InterPro" id="IPR011992">
    <property type="entry name" value="EF-hand-dom_pair"/>
</dbReference>
<dbReference type="SMART" id="SM00054">
    <property type="entry name" value="EFh"/>
    <property type="match status" value="1"/>
</dbReference>
<keyword evidence="6" id="KW-1185">Reference proteome</keyword>
<dbReference type="GO" id="GO:0005615">
    <property type="term" value="C:extracellular space"/>
    <property type="evidence" value="ECO:0007669"/>
    <property type="project" value="TreeGrafter"/>
</dbReference>
<organism evidence="5 6">
    <name type="scientific">Danionella cerebrum</name>
    <dbReference type="NCBI Taxonomy" id="2873325"/>
    <lineage>
        <taxon>Eukaryota</taxon>
        <taxon>Metazoa</taxon>
        <taxon>Chordata</taxon>
        <taxon>Craniata</taxon>
        <taxon>Vertebrata</taxon>
        <taxon>Euteleostomi</taxon>
        <taxon>Actinopterygii</taxon>
        <taxon>Neopterygii</taxon>
        <taxon>Teleostei</taxon>
        <taxon>Ostariophysi</taxon>
        <taxon>Cypriniformes</taxon>
        <taxon>Danionidae</taxon>
        <taxon>Danioninae</taxon>
        <taxon>Danionella</taxon>
    </lineage>
</organism>
<dbReference type="PROSITE" id="PS00303">
    <property type="entry name" value="S100_CABP"/>
    <property type="match status" value="1"/>
</dbReference>
<dbReference type="Gene3D" id="1.10.238.10">
    <property type="entry name" value="EF-hand"/>
    <property type="match status" value="1"/>
</dbReference>
<sequence length="92" mass="9843">MEGAIKTVVMQYLSSAKGKESMGGKNFQKLVQSQLGNILGDTDSASAVKEMIKGLDDNQDGKVSFQEYMTLMGYLANSLSEQKSSGAAQEAK</sequence>
<dbReference type="GO" id="GO:0005509">
    <property type="term" value="F:calcium ion binding"/>
    <property type="evidence" value="ECO:0007669"/>
    <property type="project" value="InterPro"/>
</dbReference>
<evidence type="ECO:0000256" key="1">
    <source>
        <dbReference type="ARBA" id="ARBA00007323"/>
    </source>
</evidence>
<keyword evidence="2" id="KW-0479">Metal-binding</keyword>
<dbReference type="OrthoDB" id="8961427at2759"/>
<evidence type="ECO:0000313" key="5">
    <source>
        <dbReference type="EMBL" id="TRY81618.1"/>
    </source>
</evidence>
<dbReference type="PANTHER" id="PTHR11639">
    <property type="entry name" value="S100 CALCIUM-BINDING PROTEIN"/>
    <property type="match status" value="1"/>
</dbReference>
<accession>A0A553PVA4</accession>
<dbReference type="EMBL" id="SRMA01026609">
    <property type="protein sequence ID" value="TRY81618.1"/>
    <property type="molecule type" value="Genomic_DNA"/>
</dbReference>
<dbReference type="AlphaFoldDB" id="A0A553PVA4"/>
<evidence type="ECO:0000313" key="6">
    <source>
        <dbReference type="Proteomes" id="UP000316079"/>
    </source>
</evidence>
<dbReference type="InterPro" id="IPR002048">
    <property type="entry name" value="EF_hand_dom"/>
</dbReference>
<keyword evidence="3" id="KW-0106">Calcium</keyword>
<dbReference type="PANTHER" id="PTHR11639:SF115">
    <property type="entry name" value="S100 CALCIUM-BINDING PROTEIN U-RELATED"/>
    <property type="match status" value="1"/>
</dbReference>
<reference evidence="5 6" key="1">
    <citation type="journal article" date="2019" name="Sci. Data">
        <title>Hybrid genome assembly and annotation of Danionella translucida.</title>
        <authorList>
            <person name="Kadobianskyi M."/>
            <person name="Schulze L."/>
            <person name="Schuelke M."/>
            <person name="Judkewitz B."/>
        </authorList>
    </citation>
    <scope>NUCLEOTIDE SEQUENCE [LARGE SCALE GENOMIC DNA]</scope>
    <source>
        <strain evidence="5 6">Bolton</strain>
    </source>
</reference>
<comment type="caution">
    <text evidence="5">The sequence shown here is derived from an EMBL/GenBank/DDBJ whole genome shotgun (WGS) entry which is preliminary data.</text>
</comment>
<gene>
    <name evidence="5" type="ORF">DNTS_001932</name>
</gene>
<feature type="domain" description="EF-hand" evidence="4">
    <location>
        <begin position="43"/>
        <end position="78"/>
    </location>
</feature>
<proteinExistence type="inferred from homology"/>
<dbReference type="STRING" id="623744.A0A553PVA4"/>